<proteinExistence type="predicted"/>
<dbReference type="AlphaFoldDB" id="A0A9D1ICJ0"/>
<evidence type="ECO:0000313" key="2">
    <source>
        <dbReference type="EMBL" id="HIU34733.1"/>
    </source>
</evidence>
<accession>A0A9D1ICJ0</accession>
<dbReference type="EMBL" id="DVMU01000201">
    <property type="protein sequence ID" value="HIU34733.1"/>
    <property type="molecule type" value="Genomic_DNA"/>
</dbReference>
<feature type="region of interest" description="Disordered" evidence="1">
    <location>
        <begin position="95"/>
        <end position="117"/>
    </location>
</feature>
<name>A0A9D1ICJ0_9FIRM</name>
<protein>
    <submittedName>
        <fullName evidence="2">Uncharacterized protein</fullName>
    </submittedName>
</protein>
<reference evidence="2" key="1">
    <citation type="submission" date="2020-10" db="EMBL/GenBank/DDBJ databases">
        <authorList>
            <person name="Gilroy R."/>
        </authorList>
    </citation>
    <scope>NUCLEOTIDE SEQUENCE</scope>
    <source>
        <strain evidence="2">ChiHcec3-11533</strain>
    </source>
</reference>
<sequence>MFFLRLRSGKAERDVLPPRPCVSKKDFDTHHENLRIFMEEEEACGNLKISGFSGRFPDGQNCFSCAYAPKKPSATYCRRAPGRVAESNFCGTPILQTNQEKDGGIASKSKQPKQKEV</sequence>
<evidence type="ECO:0000313" key="3">
    <source>
        <dbReference type="Proteomes" id="UP000824072"/>
    </source>
</evidence>
<organism evidence="2 3">
    <name type="scientific">Candidatus Pullichristensenella excrementigallinarum</name>
    <dbReference type="NCBI Taxonomy" id="2840907"/>
    <lineage>
        <taxon>Bacteria</taxon>
        <taxon>Bacillati</taxon>
        <taxon>Bacillota</taxon>
        <taxon>Clostridia</taxon>
        <taxon>Candidatus Pullichristensenella</taxon>
    </lineage>
</organism>
<comment type="caution">
    <text evidence="2">The sequence shown here is derived from an EMBL/GenBank/DDBJ whole genome shotgun (WGS) entry which is preliminary data.</text>
</comment>
<dbReference type="Proteomes" id="UP000824072">
    <property type="component" value="Unassembled WGS sequence"/>
</dbReference>
<evidence type="ECO:0000256" key="1">
    <source>
        <dbReference type="SAM" id="MobiDB-lite"/>
    </source>
</evidence>
<gene>
    <name evidence="2" type="ORF">IAB02_09235</name>
</gene>
<reference evidence="2" key="2">
    <citation type="journal article" date="2021" name="PeerJ">
        <title>Extensive microbial diversity within the chicken gut microbiome revealed by metagenomics and culture.</title>
        <authorList>
            <person name="Gilroy R."/>
            <person name="Ravi A."/>
            <person name="Getino M."/>
            <person name="Pursley I."/>
            <person name="Horton D.L."/>
            <person name="Alikhan N.F."/>
            <person name="Baker D."/>
            <person name="Gharbi K."/>
            <person name="Hall N."/>
            <person name="Watson M."/>
            <person name="Adriaenssens E.M."/>
            <person name="Foster-Nyarko E."/>
            <person name="Jarju S."/>
            <person name="Secka A."/>
            <person name="Antonio M."/>
            <person name="Oren A."/>
            <person name="Chaudhuri R.R."/>
            <person name="La Ragione R."/>
            <person name="Hildebrand F."/>
            <person name="Pallen M.J."/>
        </authorList>
    </citation>
    <scope>NUCLEOTIDE SEQUENCE</scope>
    <source>
        <strain evidence="2">ChiHcec3-11533</strain>
    </source>
</reference>